<comment type="caution">
    <text evidence="2">The sequence shown here is derived from an EMBL/GenBank/DDBJ whole genome shotgun (WGS) entry which is preliminary data.</text>
</comment>
<protein>
    <submittedName>
        <fullName evidence="2">Uncharacterized protein</fullName>
    </submittedName>
</protein>
<proteinExistence type="predicted"/>
<feature type="compositionally biased region" description="Basic and acidic residues" evidence="1">
    <location>
        <begin position="9"/>
        <end position="22"/>
    </location>
</feature>
<dbReference type="Proteomes" id="UP000663844">
    <property type="component" value="Unassembled WGS sequence"/>
</dbReference>
<accession>A0A820H902</accession>
<organism evidence="2 3">
    <name type="scientific">Adineta steineri</name>
    <dbReference type="NCBI Taxonomy" id="433720"/>
    <lineage>
        <taxon>Eukaryota</taxon>
        <taxon>Metazoa</taxon>
        <taxon>Spiralia</taxon>
        <taxon>Gnathifera</taxon>
        <taxon>Rotifera</taxon>
        <taxon>Eurotatoria</taxon>
        <taxon>Bdelloidea</taxon>
        <taxon>Adinetida</taxon>
        <taxon>Adinetidae</taxon>
        <taxon>Adineta</taxon>
    </lineage>
</organism>
<sequence length="22" mass="2499">MPGCSFNKTVEDTNIRDRSGDR</sequence>
<gene>
    <name evidence="2" type="ORF">OXD698_LOCUS45589</name>
</gene>
<dbReference type="AlphaFoldDB" id="A0A820H902"/>
<evidence type="ECO:0000256" key="1">
    <source>
        <dbReference type="SAM" id="MobiDB-lite"/>
    </source>
</evidence>
<name>A0A820H902_9BILA</name>
<feature type="region of interest" description="Disordered" evidence="1">
    <location>
        <begin position="1"/>
        <end position="22"/>
    </location>
</feature>
<evidence type="ECO:0000313" key="2">
    <source>
        <dbReference type="EMBL" id="CAF4290983.1"/>
    </source>
</evidence>
<evidence type="ECO:0000313" key="3">
    <source>
        <dbReference type="Proteomes" id="UP000663844"/>
    </source>
</evidence>
<reference evidence="2" key="1">
    <citation type="submission" date="2021-02" db="EMBL/GenBank/DDBJ databases">
        <authorList>
            <person name="Nowell W R."/>
        </authorList>
    </citation>
    <scope>NUCLEOTIDE SEQUENCE</scope>
</reference>
<dbReference type="EMBL" id="CAJOAZ010015276">
    <property type="protein sequence ID" value="CAF4290983.1"/>
    <property type="molecule type" value="Genomic_DNA"/>
</dbReference>
<feature type="non-terminal residue" evidence="2">
    <location>
        <position position="22"/>
    </location>
</feature>